<accession>A0A177NYQ5</accession>
<dbReference type="Pfam" id="PF08808">
    <property type="entry name" value="RES"/>
    <property type="match status" value="1"/>
</dbReference>
<dbReference type="AlphaFoldDB" id="A0A177NYQ5"/>
<evidence type="ECO:0000313" key="3">
    <source>
        <dbReference type="Proteomes" id="UP000077628"/>
    </source>
</evidence>
<sequence>MIGSVEATIATALNGIRQKDWTRLVLSSASDGRWRELIWWHNKYYRVNGSNDGRRIQVPRKGAPEIPYERELFYPSPHSRFSLGAEANVAYFSNDFAINCCETIEQFSENPELSLEDFLQYGGGNPTPGWHGYPLNFHLALHAVVLDLSSNRSLFFSFVSADAGEAIWTVVANRDESKRHTQQLAIAAASAGFDGIVYSSVRAPVDAVIPDTNLVVFNKTAIESGPPPTHEGI</sequence>
<evidence type="ECO:0000259" key="1">
    <source>
        <dbReference type="Pfam" id="PF08808"/>
    </source>
</evidence>
<gene>
    <name evidence="2" type="ORF">A1355_01905</name>
</gene>
<proteinExistence type="predicted"/>
<evidence type="ECO:0000313" key="2">
    <source>
        <dbReference type="EMBL" id="OAI22393.1"/>
    </source>
</evidence>
<dbReference type="RefSeq" id="WP_064026321.1">
    <property type="nucleotide sequence ID" value="NZ_LUUK01000078.1"/>
</dbReference>
<keyword evidence="3" id="KW-1185">Reference proteome</keyword>
<name>A0A177NYQ5_9GAMM</name>
<feature type="domain" description="RES" evidence="1">
    <location>
        <begin position="78"/>
        <end position="222"/>
    </location>
</feature>
<organism evidence="2 3">
    <name type="scientific">Methylomonas koyamae</name>
    <dbReference type="NCBI Taxonomy" id="702114"/>
    <lineage>
        <taxon>Bacteria</taxon>
        <taxon>Pseudomonadati</taxon>
        <taxon>Pseudomonadota</taxon>
        <taxon>Gammaproteobacteria</taxon>
        <taxon>Methylococcales</taxon>
        <taxon>Methylococcaceae</taxon>
        <taxon>Methylomonas</taxon>
    </lineage>
</organism>
<dbReference type="STRING" id="702114.A1355_01905"/>
<dbReference type="Proteomes" id="UP000077628">
    <property type="component" value="Unassembled WGS sequence"/>
</dbReference>
<dbReference type="EMBL" id="LUUK01000078">
    <property type="protein sequence ID" value="OAI22393.1"/>
    <property type="molecule type" value="Genomic_DNA"/>
</dbReference>
<protein>
    <recommendedName>
        <fullName evidence="1">RES domain-containing protein</fullName>
    </recommendedName>
</protein>
<comment type="caution">
    <text evidence="2">The sequence shown here is derived from an EMBL/GenBank/DDBJ whole genome shotgun (WGS) entry which is preliminary data.</text>
</comment>
<dbReference type="InterPro" id="IPR014914">
    <property type="entry name" value="RES_dom"/>
</dbReference>
<reference evidence="3" key="1">
    <citation type="submission" date="2016-03" db="EMBL/GenBank/DDBJ databases">
        <authorList>
            <person name="Heylen K."/>
            <person name="De Vos P."/>
            <person name="Vekeman B."/>
        </authorList>
    </citation>
    <scope>NUCLEOTIDE SEQUENCE [LARGE SCALE GENOMIC DNA]</scope>
    <source>
        <strain evidence="3">R-45383</strain>
    </source>
</reference>